<evidence type="ECO:0000256" key="6">
    <source>
        <dbReference type="ARBA" id="ARBA00023235"/>
    </source>
</evidence>
<feature type="domain" description="Alpha-D-phosphohexomutase alpha/beta/alpha" evidence="11">
    <location>
        <begin position="279"/>
        <end position="381"/>
    </location>
</feature>
<dbReference type="GO" id="GO:0008973">
    <property type="term" value="F:phosphopentomutase activity"/>
    <property type="evidence" value="ECO:0007669"/>
    <property type="project" value="TreeGrafter"/>
</dbReference>
<dbReference type="PRINTS" id="PR00509">
    <property type="entry name" value="PGMPMM"/>
</dbReference>
<dbReference type="Pfam" id="PF02879">
    <property type="entry name" value="PGM_PMM_II"/>
    <property type="match status" value="1"/>
</dbReference>
<dbReference type="SUPFAM" id="SSF53738">
    <property type="entry name" value="Phosphoglucomutase, first 3 domains"/>
    <property type="match status" value="3"/>
</dbReference>
<dbReference type="InterPro" id="IPR016066">
    <property type="entry name" value="A-D-PHexomutase_CS"/>
</dbReference>
<dbReference type="InterPro" id="IPR016055">
    <property type="entry name" value="A-D-PHexomutase_a/b/a-I/II/III"/>
</dbReference>
<keyword evidence="3" id="KW-0597">Phosphoprotein</keyword>
<evidence type="ECO:0000259" key="8">
    <source>
        <dbReference type="Pfam" id="PF00408"/>
    </source>
</evidence>
<dbReference type="CDD" id="cd05800">
    <property type="entry name" value="PGM_like2"/>
    <property type="match status" value="1"/>
</dbReference>
<dbReference type="InterPro" id="IPR005841">
    <property type="entry name" value="Alpha-D-phosphohexomutase_SF"/>
</dbReference>
<name>A0A139X048_9CYAN</name>
<dbReference type="Pfam" id="PF02880">
    <property type="entry name" value="PGM_PMM_III"/>
    <property type="match status" value="1"/>
</dbReference>
<dbReference type="Pfam" id="PF02878">
    <property type="entry name" value="PGM_PMM_I"/>
    <property type="match status" value="1"/>
</dbReference>
<comment type="cofactor">
    <cofactor evidence="1">
        <name>Mg(2+)</name>
        <dbReference type="ChEBI" id="CHEBI:18420"/>
    </cofactor>
</comment>
<dbReference type="Proteomes" id="UP000076925">
    <property type="component" value="Unassembled WGS sequence"/>
</dbReference>
<gene>
    <name evidence="12" type="ORF">WA1_37645</name>
</gene>
<dbReference type="InterPro" id="IPR036900">
    <property type="entry name" value="A-D-PHexomutase_C_sf"/>
</dbReference>
<organism evidence="12 13">
    <name type="scientific">Scytonema hofmannii PCC 7110</name>
    <dbReference type="NCBI Taxonomy" id="128403"/>
    <lineage>
        <taxon>Bacteria</taxon>
        <taxon>Bacillati</taxon>
        <taxon>Cyanobacteriota</taxon>
        <taxon>Cyanophyceae</taxon>
        <taxon>Nostocales</taxon>
        <taxon>Scytonemataceae</taxon>
        <taxon>Scytonema</taxon>
    </lineage>
</organism>
<feature type="domain" description="Alpha-D-phosphohexomutase C-terminal" evidence="8">
    <location>
        <begin position="422"/>
        <end position="469"/>
    </location>
</feature>
<evidence type="ECO:0000256" key="5">
    <source>
        <dbReference type="ARBA" id="ARBA00022842"/>
    </source>
</evidence>
<evidence type="ECO:0000256" key="2">
    <source>
        <dbReference type="ARBA" id="ARBA00010231"/>
    </source>
</evidence>
<evidence type="ECO:0000256" key="7">
    <source>
        <dbReference type="RuleBase" id="RU004326"/>
    </source>
</evidence>
<protein>
    <submittedName>
        <fullName evidence="12">Phosphoglucosamine mutase</fullName>
    </submittedName>
</protein>
<dbReference type="InterPro" id="IPR005843">
    <property type="entry name" value="A-D-PHexomutase_C"/>
</dbReference>
<dbReference type="InterPro" id="IPR005845">
    <property type="entry name" value="A-D-PHexomutase_a/b/a-II"/>
</dbReference>
<keyword evidence="13" id="KW-1185">Reference proteome</keyword>
<evidence type="ECO:0000256" key="4">
    <source>
        <dbReference type="ARBA" id="ARBA00022723"/>
    </source>
</evidence>
<dbReference type="InterPro" id="IPR005846">
    <property type="entry name" value="A-D-PHexomutase_a/b/a-III"/>
</dbReference>
<dbReference type="GO" id="GO:0006166">
    <property type="term" value="P:purine ribonucleoside salvage"/>
    <property type="evidence" value="ECO:0007669"/>
    <property type="project" value="TreeGrafter"/>
</dbReference>
<dbReference type="GO" id="GO:0000287">
    <property type="term" value="F:magnesium ion binding"/>
    <property type="evidence" value="ECO:0007669"/>
    <property type="project" value="InterPro"/>
</dbReference>
<evidence type="ECO:0000256" key="1">
    <source>
        <dbReference type="ARBA" id="ARBA00001946"/>
    </source>
</evidence>
<evidence type="ECO:0000313" key="13">
    <source>
        <dbReference type="Proteomes" id="UP000076925"/>
    </source>
</evidence>
<dbReference type="SUPFAM" id="SSF55957">
    <property type="entry name" value="Phosphoglucomutase, C-terminal domain"/>
    <property type="match status" value="1"/>
</dbReference>
<dbReference type="EMBL" id="ANNX02000042">
    <property type="protein sequence ID" value="KYC38079.1"/>
    <property type="molecule type" value="Genomic_DNA"/>
</dbReference>
<feature type="domain" description="Alpha-D-phosphohexomutase alpha/beta/alpha" evidence="9">
    <location>
        <begin position="8"/>
        <end position="144"/>
    </location>
</feature>
<keyword evidence="5 7" id="KW-0460">Magnesium</keyword>
<dbReference type="Gene3D" id="3.40.120.10">
    <property type="entry name" value="Alpha-D-Glucose-1,6-Bisphosphate, subunit A, domain 3"/>
    <property type="match status" value="3"/>
</dbReference>
<dbReference type="OrthoDB" id="9806956at2"/>
<sequence>MRVTTNSIKFGTDGWRGVIADEFTFERLALVAPIAAKVLFDTYGKKVGSRKIVVGHDRRFMAEDFARKVAEVVSVAGYDVLLTDTYAPTPAFSWAAKQQNALGALVITASHNPGKYSGLKVKSAFGGSVPPEVTKQIEALLTQELPPASTPGKIEQFNPWQSYCEALFGKVNITKIRDALSSGKLTVFGDVMHGAAAGGLAMLLGNEVKEIHSNRDPLFGGGAPEPLPKYLSQLFEVMRHHRETTPSSLTVGLVFDGDSDRIAAVDEFGNFLSSQVLVPILIDHLTLRRGFKGEIVKTVSGSDLIPRLAALHNLSVFETPVGYKYIADRMLEAEVLLGGEESGGIGYGSHIPERDALLSALYVLEAIVESGLDLGDYYRHLQEQTGFTSAYDRIDLPLSSMFVRSRLLQQLQTQPLTEIAGKSVIDCQTIDGYKFRLADNSWLMIRFSGTEPVLRLYCEAPTLEQVHQTLAWAKDWAE</sequence>
<evidence type="ECO:0000256" key="3">
    <source>
        <dbReference type="ARBA" id="ARBA00022553"/>
    </source>
</evidence>
<keyword evidence="4 7" id="KW-0479">Metal-binding</keyword>
<reference evidence="12 13" key="1">
    <citation type="journal article" date="2013" name="Genome Biol. Evol.">
        <title>Genomes of Stigonematalean cyanobacteria (subsection V) and the evolution of oxygenic photosynthesis from prokaryotes to plastids.</title>
        <authorList>
            <person name="Dagan T."/>
            <person name="Roettger M."/>
            <person name="Stucken K."/>
            <person name="Landan G."/>
            <person name="Koch R."/>
            <person name="Major P."/>
            <person name="Gould S.B."/>
            <person name="Goremykin V.V."/>
            <person name="Rippka R."/>
            <person name="Tandeau de Marsac N."/>
            <person name="Gugger M."/>
            <person name="Lockhart P.J."/>
            <person name="Allen J.F."/>
            <person name="Brune I."/>
            <person name="Maus I."/>
            <person name="Puhler A."/>
            <person name="Martin W.F."/>
        </authorList>
    </citation>
    <scope>NUCLEOTIDE SEQUENCE [LARGE SCALE GENOMIC DNA]</scope>
    <source>
        <strain evidence="12 13">PCC 7110</strain>
    </source>
</reference>
<proteinExistence type="inferred from homology"/>
<evidence type="ECO:0000313" key="12">
    <source>
        <dbReference type="EMBL" id="KYC38079.1"/>
    </source>
</evidence>
<dbReference type="PANTHER" id="PTHR45745">
    <property type="entry name" value="PHOSPHOMANNOMUTASE 45A"/>
    <property type="match status" value="1"/>
</dbReference>
<feature type="domain" description="Alpha-D-phosphohexomutase alpha/beta/alpha" evidence="10">
    <location>
        <begin position="162"/>
        <end position="268"/>
    </location>
</feature>
<accession>A0A139X048</accession>
<dbReference type="PANTHER" id="PTHR45745:SF1">
    <property type="entry name" value="PHOSPHOGLUCOMUTASE 2B-RELATED"/>
    <property type="match status" value="1"/>
</dbReference>
<dbReference type="RefSeq" id="WP_017749854.1">
    <property type="nucleotide sequence ID" value="NZ_KQ976354.1"/>
</dbReference>
<dbReference type="PROSITE" id="PS00710">
    <property type="entry name" value="PGM_PMM"/>
    <property type="match status" value="1"/>
</dbReference>
<dbReference type="InterPro" id="IPR005844">
    <property type="entry name" value="A-D-PHexomutase_a/b/a-I"/>
</dbReference>
<dbReference type="GO" id="GO:0005975">
    <property type="term" value="P:carbohydrate metabolic process"/>
    <property type="evidence" value="ECO:0007669"/>
    <property type="project" value="InterPro"/>
</dbReference>
<dbReference type="AlphaFoldDB" id="A0A139X048"/>
<evidence type="ECO:0000259" key="10">
    <source>
        <dbReference type="Pfam" id="PF02879"/>
    </source>
</evidence>
<dbReference type="STRING" id="128403.WA1_37645"/>
<dbReference type="Pfam" id="PF00408">
    <property type="entry name" value="PGM_PMM_IV"/>
    <property type="match status" value="1"/>
</dbReference>
<evidence type="ECO:0000259" key="9">
    <source>
        <dbReference type="Pfam" id="PF02878"/>
    </source>
</evidence>
<evidence type="ECO:0000259" key="11">
    <source>
        <dbReference type="Pfam" id="PF02880"/>
    </source>
</evidence>
<dbReference type="Gene3D" id="3.30.310.50">
    <property type="entry name" value="Alpha-D-phosphohexomutase, C-terminal domain"/>
    <property type="match status" value="1"/>
</dbReference>
<keyword evidence="6" id="KW-0413">Isomerase</keyword>
<comment type="caution">
    <text evidence="12">The sequence shown here is derived from an EMBL/GenBank/DDBJ whole genome shotgun (WGS) entry which is preliminary data.</text>
</comment>
<comment type="similarity">
    <text evidence="2 7">Belongs to the phosphohexose mutase family.</text>
</comment>